<accession>A0ABT4H7C4</accession>
<protein>
    <submittedName>
        <fullName evidence="2">IS3 family transposase</fullName>
    </submittedName>
</protein>
<feature type="domain" description="Integrase catalytic" evidence="1">
    <location>
        <begin position="2"/>
        <end position="38"/>
    </location>
</feature>
<comment type="caution">
    <text evidence="2">The sequence shown here is derived from an EMBL/GenBank/DDBJ whole genome shotgun (WGS) entry which is preliminary data.</text>
</comment>
<dbReference type="RefSeq" id="WP_238555833.1">
    <property type="nucleotide sequence ID" value="NZ_JAMDNA010000022.1"/>
</dbReference>
<dbReference type="Pfam" id="PF13333">
    <property type="entry name" value="rve_2"/>
    <property type="match status" value="1"/>
</dbReference>
<proteinExistence type="predicted"/>
<evidence type="ECO:0000313" key="3">
    <source>
        <dbReference type="Proteomes" id="UP001527181"/>
    </source>
</evidence>
<dbReference type="InterPro" id="IPR001584">
    <property type="entry name" value="Integrase_cat-core"/>
</dbReference>
<dbReference type="Proteomes" id="UP001527181">
    <property type="component" value="Unassembled WGS sequence"/>
</dbReference>
<evidence type="ECO:0000259" key="1">
    <source>
        <dbReference type="Pfam" id="PF13333"/>
    </source>
</evidence>
<dbReference type="GeneID" id="94492904"/>
<dbReference type="EMBL" id="JAMDNP010000092">
    <property type="protein sequence ID" value="MCY9764526.1"/>
    <property type="molecule type" value="Genomic_DNA"/>
</dbReference>
<organism evidence="2 3">
    <name type="scientific">Paenibacillus alvei</name>
    <name type="common">Bacillus alvei</name>
    <dbReference type="NCBI Taxonomy" id="44250"/>
    <lineage>
        <taxon>Bacteria</taxon>
        <taxon>Bacillati</taxon>
        <taxon>Bacillota</taxon>
        <taxon>Bacilli</taxon>
        <taxon>Bacillales</taxon>
        <taxon>Paenibacillaceae</taxon>
        <taxon>Paenibacillus</taxon>
    </lineage>
</organism>
<sequence length="39" mass="4973">METFFGYMKDELNYKDCKCLKELRPRVNEYMTYYNSERY</sequence>
<gene>
    <name evidence="2" type="ORF">M5X12_28925</name>
</gene>
<reference evidence="2 3" key="1">
    <citation type="submission" date="2022-05" db="EMBL/GenBank/DDBJ databases">
        <title>Genome Sequencing of Bee-Associated Microbes.</title>
        <authorList>
            <person name="Dunlap C."/>
        </authorList>
    </citation>
    <scope>NUCLEOTIDE SEQUENCE [LARGE SCALE GENOMIC DNA]</scope>
    <source>
        <strain evidence="2 3">NRRL B-04010</strain>
    </source>
</reference>
<name>A0ABT4H7C4_PAEAL</name>
<evidence type="ECO:0000313" key="2">
    <source>
        <dbReference type="EMBL" id="MCY9764526.1"/>
    </source>
</evidence>
<keyword evidence="3" id="KW-1185">Reference proteome</keyword>